<dbReference type="Gene3D" id="1.10.530.10">
    <property type="match status" value="1"/>
</dbReference>
<dbReference type="EMBL" id="MN586040">
    <property type="protein sequence ID" value="QGJ94910.1"/>
    <property type="molecule type" value="Genomic_DNA"/>
</dbReference>
<feature type="domain" description="Transglycosylase SLT" evidence="2">
    <location>
        <begin position="315"/>
        <end position="398"/>
    </location>
</feature>
<dbReference type="KEGG" id="vg:64766756"/>
<evidence type="ECO:0000313" key="3">
    <source>
        <dbReference type="EMBL" id="QGJ94910.1"/>
    </source>
</evidence>
<feature type="compositionally biased region" description="Gly residues" evidence="1">
    <location>
        <begin position="437"/>
        <end position="454"/>
    </location>
</feature>
<gene>
    <name evidence="3" type="primary">47</name>
    <name evidence="3" type="ORF">SEA_STORMAGEDDON_47</name>
</gene>
<feature type="compositionally biased region" description="Polar residues" evidence="1">
    <location>
        <begin position="199"/>
        <end position="208"/>
    </location>
</feature>
<dbReference type="GeneID" id="64766756"/>
<dbReference type="Pfam" id="PF18896">
    <property type="entry name" value="SLT_3"/>
    <property type="match status" value="1"/>
</dbReference>
<feature type="region of interest" description="Disordered" evidence="1">
    <location>
        <begin position="415"/>
        <end position="476"/>
    </location>
</feature>
<sequence>MTGPGAGPVVGAPASFKTLVYSPEVYIIIEGIDVSADIVRGGVNRVTGGASSLEFTLSNKGGRYNNKFRRMDRVVCYMKRINKVQVFSGYLDLVPGLQLYPSTVTFRASCTIKRILYMYWDPGLPESMRILNQRSIPFGKNAPTAAIGDTPDDRADASDPPSPAKTPSSGSKAPPNFTQEEWDRLMYPYSPANGKGDQPSANDRNGSNDPRKQQDTGLGNMLKAVLNQVGGWDMDQIWVQTFPASFLGYIKEQMPGIENMNEEAVQAFKDMFEFEAGGGGGGGGGGGDMGDAVFTTIGPPANGSAYSNEEIVWIVTNAGWRGEDVVIGSSIIKAESGGNPGAINTANSDGSVDRGLWQINSIHDDMMPGQNRFDPAVSTAIARQLYKGRGNTWNDWSTLVYHGTAQQHFATFRPLVAGGGKMPPGTKLKSGQSAGSTSGGGAPKPGGLGAGAAVGGSSKPDDKKPAKAAEPYGMPPGTNITYGAPGFPAWCYEIGKQFGVQPSTYPGHQESDRNEPGYAPNPKGLNRGIDWSGPVDKMQKFAEYLHANAPSMPQLEQIIWMNPNTGQKIGWAGNHSDSPSFSYFSSAYGGHQDHVHTRQSESLNGSGSMDGAAGGGGSGGSSGSDRLAQNIFTYMFDGQGYNQQISLLLKGRMASLNDEPLIKTVRALSEAGMREFQSAPNGDFIAFYPDYFGLDNTAPVLKLEDVEIKNVSISINDDALTTHVFTMGASTPVGGMIPNTTLGYMRSPGTVTVEDEWLFKRATEGSFFQSDAKDAKELLNRFGVRPLQRTYPNIYQEGNQEVMLLIAIKLFMQKWAEQYQTSVSFTFMPELYPGMRIELVGHDLAVYVKSVTHTFDYESGFTTSAQVMAPMSISRSPMGAAKEARK</sequence>
<evidence type="ECO:0000259" key="2">
    <source>
        <dbReference type="Pfam" id="PF18896"/>
    </source>
</evidence>
<proteinExistence type="predicted"/>
<keyword evidence="4" id="KW-1185">Reference proteome</keyword>
<evidence type="ECO:0000256" key="1">
    <source>
        <dbReference type="SAM" id="MobiDB-lite"/>
    </source>
</evidence>
<dbReference type="InterPro" id="IPR043992">
    <property type="entry name" value="SLT_3"/>
</dbReference>
<dbReference type="SUPFAM" id="SSF53955">
    <property type="entry name" value="Lysozyme-like"/>
    <property type="match status" value="1"/>
</dbReference>
<evidence type="ECO:0000313" key="4">
    <source>
        <dbReference type="Proteomes" id="UP000423065"/>
    </source>
</evidence>
<feature type="region of interest" description="Disordered" evidence="1">
    <location>
        <begin position="594"/>
        <end position="622"/>
    </location>
</feature>
<name>A0A649VQX3_9CAUD</name>
<dbReference type="Proteomes" id="UP000423065">
    <property type="component" value="Segment"/>
</dbReference>
<feature type="region of interest" description="Disordered" evidence="1">
    <location>
        <begin position="502"/>
        <end position="527"/>
    </location>
</feature>
<feature type="region of interest" description="Disordered" evidence="1">
    <location>
        <begin position="141"/>
        <end position="216"/>
    </location>
</feature>
<feature type="compositionally biased region" description="Gly residues" evidence="1">
    <location>
        <begin position="612"/>
        <end position="622"/>
    </location>
</feature>
<dbReference type="RefSeq" id="YP_010059523.1">
    <property type="nucleotide sequence ID" value="NC_054726.1"/>
</dbReference>
<organism evidence="3 4">
    <name type="scientific">Gordonia phage Stormageddon</name>
    <dbReference type="NCBI Taxonomy" id="2656541"/>
    <lineage>
        <taxon>Viruses</taxon>
        <taxon>Duplodnaviria</taxon>
        <taxon>Heunggongvirae</taxon>
        <taxon>Uroviricota</taxon>
        <taxon>Caudoviricetes</taxon>
        <taxon>Stormageddonvirus</taxon>
        <taxon>Stormageddonvirus Stormageddon</taxon>
    </lineage>
</organism>
<dbReference type="InterPro" id="IPR023346">
    <property type="entry name" value="Lysozyme-like_dom_sf"/>
</dbReference>
<accession>A0A649VQX3</accession>
<protein>
    <submittedName>
        <fullName evidence="3">Minor tail protein</fullName>
    </submittedName>
</protein>
<reference evidence="3 4" key="1">
    <citation type="submission" date="2019-10" db="EMBL/GenBank/DDBJ databases">
        <authorList>
            <person name="Garlena R.A."/>
            <person name="Russell D.A."/>
            <person name="Pope W.H."/>
            <person name="Jacobs-Sera D."/>
            <person name="Hatfull G.F."/>
        </authorList>
    </citation>
    <scope>NUCLEOTIDE SEQUENCE [LARGE SCALE GENOMIC DNA]</scope>
</reference>